<name>A0A1Y6IXI8_9VIBR</name>
<feature type="region of interest" description="Disordered" evidence="1">
    <location>
        <begin position="115"/>
        <end position="141"/>
    </location>
</feature>
<protein>
    <submittedName>
        <fullName evidence="4">Uncharacterized protein</fullName>
    </submittedName>
</protein>
<reference evidence="4 5" key="1">
    <citation type="submission" date="2017-05" db="EMBL/GenBank/DDBJ databases">
        <authorList>
            <person name="Song R."/>
            <person name="Chenine A.L."/>
            <person name="Ruprecht R.M."/>
        </authorList>
    </citation>
    <scope>NUCLEOTIDE SEQUENCE [LARGE SCALE GENOMIC DNA]</scope>
    <source>
        <strain evidence="4 5">CECT 7927</strain>
    </source>
</reference>
<dbReference type="EMBL" id="JAWRCO010000002">
    <property type="protein sequence ID" value="MDW6004455.1"/>
    <property type="molecule type" value="Genomic_DNA"/>
</dbReference>
<evidence type="ECO:0000313" key="6">
    <source>
        <dbReference type="Proteomes" id="UP001283366"/>
    </source>
</evidence>
<sequence length="492" mass="53514">MILKKFFVYFFILNIVILPLKKANAVVPLVVGIGYAVDVAAPIAIRYLASDIAISAVAKAVQVSNAYYSATATASNAKFLKYFKGKAALGVAAFVGVLDALGLYLSNDSFYSKDESSQDPGAAQQGYFWSSPDGQRSSGSEVADIRISDLKESHPDNNYIYRIESSSDNSIRYYFYRVDTDTQGNVSEIYTSARTVSRHECSSSNGVGVSSCSSDFDPNFGLKVEDSDVQTSVLDYLSSLDESKQLEFFADPDGVLDSALVEDLTVDDAPPMLDGESPIPNIGDQSWSDAHMITTGVAQSSDSSAANYVPQDDWDNAYYLANTVANGNDYITGLNSGAVSIPDTTGTTPNTTTGEGSVKVDLSSIESRIDTTNSLNQSILEEFQKINSTTTQTKKSFDESNRYSFWTPIYPNGFEGVLNAFIEKMKQTDAYQFLSGFTLNLSSGVYPVTEFCFTELGFGCFELKLDANVWLAIKSMVILFSLVMARRIVFGG</sequence>
<dbReference type="EMBL" id="FXXI01000003">
    <property type="protein sequence ID" value="SMS00743.1"/>
    <property type="molecule type" value="Genomic_DNA"/>
</dbReference>
<evidence type="ECO:0000256" key="1">
    <source>
        <dbReference type="SAM" id="MobiDB-lite"/>
    </source>
</evidence>
<evidence type="ECO:0000313" key="3">
    <source>
        <dbReference type="EMBL" id="MDW6004455.1"/>
    </source>
</evidence>
<dbReference type="Proteomes" id="UP000196125">
    <property type="component" value="Unassembled WGS sequence"/>
</dbReference>
<keyword evidence="6" id="KW-1185">Reference proteome</keyword>
<evidence type="ECO:0000313" key="2">
    <source>
        <dbReference type="EMBL" id="MDW6004441.1"/>
    </source>
</evidence>
<gene>
    <name evidence="2" type="ORF">SBX37_16410</name>
    <name evidence="3" type="ORF">SBX37_16480</name>
    <name evidence="4" type="ORF">VIM7927_02012</name>
</gene>
<reference evidence="2 6" key="2">
    <citation type="submission" date="2023-11" db="EMBL/GenBank/DDBJ databases">
        <title>Plant-associative lifestyle of Vibrio porteresiae and its evolutionary dynamics.</title>
        <authorList>
            <person name="Rameshkumar N."/>
            <person name="Kirti K."/>
        </authorList>
    </citation>
    <scope>NUCLEOTIDE SEQUENCE [LARGE SCALE GENOMIC DNA]</scope>
    <source>
        <strain evidence="2 6">MSSRF38</strain>
    </source>
</reference>
<evidence type="ECO:0000313" key="4">
    <source>
        <dbReference type="EMBL" id="SMS00743.1"/>
    </source>
</evidence>
<dbReference type="AlphaFoldDB" id="A0A1Y6IXI8"/>
<organism evidence="4 5">
    <name type="scientific">Vibrio mangrovi</name>
    <dbReference type="NCBI Taxonomy" id="474394"/>
    <lineage>
        <taxon>Bacteria</taxon>
        <taxon>Pseudomonadati</taxon>
        <taxon>Pseudomonadota</taxon>
        <taxon>Gammaproteobacteria</taxon>
        <taxon>Vibrionales</taxon>
        <taxon>Vibrionaceae</taxon>
        <taxon>Vibrio</taxon>
    </lineage>
</organism>
<dbReference type="RefSeq" id="WP_087480802.1">
    <property type="nucleotide sequence ID" value="NZ_AP024884.1"/>
</dbReference>
<dbReference type="Proteomes" id="UP001283366">
    <property type="component" value="Unassembled WGS sequence"/>
</dbReference>
<dbReference type="EMBL" id="JAWRCO010000002">
    <property type="protein sequence ID" value="MDW6004441.1"/>
    <property type="molecule type" value="Genomic_DNA"/>
</dbReference>
<evidence type="ECO:0000313" key="5">
    <source>
        <dbReference type="Proteomes" id="UP000196125"/>
    </source>
</evidence>
<accession>A0A1Y6IXI8</accession>
<proteinExistence type="predicted"/>